<accession>A0A2J8J9K6</accession>
<organism evidence="3 4">
    <name type="scientific">Pan troglodytes</name>
    <name type="common">Chimpanzee</name>
    <dbReference type="NCBI Taxonomy" id="9598"/>
    <lineage>
        <taxon>Eukaryota</taxon>
        <taxon>Metazoa</taxon>
        <taxon>Chordata</taxon>
        <taxon>Craniata</taxon>
        <taxon>Vertebrata</taxon>
        <taxon>Euteleostomi</taxon>
        <taxon>Mammalia</taxon>
        <taxon>Eutheria</taxon>
        <taxon>Euarchontoglires</taxon>
        <taxon>Primates</taxon>
        <taxon>Haplorrhini</taxon>
        <taxon>Catarrhini</taxon>
        <taxon>Hominidae</taxon>
        <taxon>Pan</taxon>
    </lineage>
</organism>
<sequence>LHKQADMQEEKNRIERVLGATLLPDLIQKVLTFALSEEVRPQDTVSVIGGVAGGSKHGRKAAWKFIKDNWEELYNRYQGGFLISRLIKAQWLTPVIPALWEAELSVEGFAVDKMAGEVKAFFESHPAPSAERTIQQCCENILLNAAWLKRDAESIHQYLLQRKASPPTV</sequence>
<comment type="caution">
    <text evidence="3">The sequence shown here is derived from an EMBL/GenBank/DDBJ whole genome shotgun (WGS) entry which is preliminary data.</text>
</comment>
<dbReference type="Gene3D" id="1.25.50.20">
    <property type="match status" value="1"/>
</dbReference>
<protein>
    <submittedName>
        <fullName evidence="3">NPEPPS isoform 4</fullName>
    </submittedName>
</protein>
<proteinExistence type="inferred from homology"/>
<evidence type="ECO:0000313" key="4">
    <source>
        <dbReference type="Proteomes" id="UP000236370"/>
    </source>
</evidence>
<name>A0A2J8J9K6_PANTR</name>
<dbReference type="InterPro" id="IPR024571">
    <property type="entry name" value="ERAP1-like_C_dom"/>
</dbReference>
<dbReference type="PANTHER" id="PTHR11533:SF174">
    <property type="entry name" value="PUROMYCIN-SENSITIVE AMINOPEPTIDASE-RELATED"/>
    <property type="match status" value="1"/>
</dbReference>
<dbReference type="Proteomes" id="UP000236370">
    <property type="component" value="Unassembled WGS sequence"/>
</dbReference>
<dbReference type="AlphaFoldDB" id="A0A2J8J9K6"/>
<feature type="non-terminal residue" evidence="3">
    <location>
        <position position="1"/>
    </location>
</feature>
<evidence type="ECO:0000313" key="3">
    <source>
        <dbReference type="EMBL" id="PNI19433.1"/>
    </source>
</evidence>
<feature type="domain" description="ERAP1-like C-terminal" evidence="2">
    <location>
        <begin position="4"/>
        <end position="141"/>
    </location>
</feature>
<comment type="similarity">
    <text evidence="1">Belongs to the peptidase M1 family.</text>
</comment>
<evidence type="ECO:0000259" key="2">
    <source>
        <dbReference type="Pfam" id="PF11838"/>
    </source>
</evidence>
<dbReference type="PANTHER" id="PTHR11533">
    <property type="entry name" value="PROTEASE M1 ZINC METALLOPROTEASE"/>
    <property type="match status" value="1"/>
</dbReference>
<evidence type="ECO:0000256" key="1">
    <source>
        <dbReference type="ARBA" id="ARBA00010136"/>
    </source>
</evidence>
<dbReference type="Pfam" id="PF11838">
    <property type="entry name" value="ERAP1_C"/>
    <property type="match status" value="1"/>
</dbReference>
<dbReference type="InterPro" id="IPR050344">
    <property type="entry name" value="Peptidase_M1_aminopeptidases"/>
</dbReference>
<dbReference type="EMBL" id="NBAG03000498">
    <property type="protein sequence ID" value="PNI19433.1"/>
    <property type="molecule type" value="Genomic_DNA"/>
</dbReference>
<gene>
    <name evidence="3" type="ORF">CK820_G0049687</name>
</gene>
<reference evidence="3 4" key="1">
    <citation type="submission" date="2017-12" db="EMBL/GenBank/DDBJ databases">
        <title>High-resolution comparative analysis of great ape genomes.</title>
        <authorList>
            <person name="Pollen A."/>
            <person name="Hastie A."/>
            <person name="Hormozdiari F."/>
            <person name="Dougherty M."/>
            <person name="Liu R."/>
            <person name="Chaisson M."/>
            <person name="Hoppe E."/>
            <person name="Hill C."/>
            <person name="Pang A."/>
            <person name="Hillier L."/>
            <person name="Baker C."/>
            <person name="Armstrong J."/>
            <person name="Shendure J."/>
            <person name="Paten B."/>
            <person name="Wilson R."/>
            <person name="Chao H."/>
            <person name="Schneider V."/>
            <person name="Ventura M."/>
            <person name="Kronenberg Z."/>
            <person name="Murali S."/>
            <person name="Gordon D."/>
            <person name="Cantsilieris S."/>
            <person name="Munson K."/>
            <person name="Nelson B."/>
            <person name="Raja A."/>
            <person name="Underwood J."/>
            <person name="Diekhans M."/>
            <person name="Fiddes I."/>
            <person name="Haussler D."/>
            <person name="Eichler E."/>
        </authorList>
    </citation>
    <scope>NUCLEOTIDE SEQUENCE [LARGE SCALE GENOMIC DNA]</scope>
    <source>
        <strain evidence="3">Yerkes chimp pedigree #C0471</strain>
    </source>
</reference>